<dbReference type="OMA" id="PWPQPDI"/>
<dbReference type="EMBL" id="LGTL01000012">
    <property type="protein sequence ID" value="KPA78712.1"/>
    <property type="molecule type" value="Genomic_DNA"/>
</dbReference>
<dbReference type="VEuPathDB" id="TriTrypDB:LpyrH10_12_0210"/>
<feature type="compositionally biased region" description="Polar residues" evidence="1">
    <location>
        <begin position="347"/>
        <end position="367"/>
    </location>
</feature>
<feature type="compositionally biased region" description="Low complexity" evidence="1">
    <location>
        <begin position="30"/>
        <end position="51"/>
    </location>
</feature>
<name>A0A0N0DUC2_LEPPY</name>
<evidence type="ECO:0000313" key="2">
    <source>
        <dbReference type="EMBL" id="KPA78712.1"/>
    </source>
</evidence>
<feature type="compositionally biased region" description="Pro residues" evidence="1">
    <location>
        <begin position="699"/>
        <end position="710"/>
    </location>
</feature>
<keyword evidence="3" id="KW-1185">Reference proteome</keyword>
<feature type="compositionally biased region" description="Low complexity" evidence="1">
    <location>
        <begin position="727"/>
        <end position="742"/>
    </location>
</feature>
<evidence type="ECO:0000256" key="1">
    <source>
        <dbReference type="SAM" id="MobiDB-lite"/>
    </source>
</evidence>
<dbReference type="RefSeq" id="XP_015657151.1">
    <property type="nucleotide sequence ID" value="XM_015804017.1"/>
</dbReference>
<feature type="region of interest" description="Disordered" evidence="1">
    <location>
        <begin position="231"/>
        <end position="255"/>
    </location>
</feature>
<feature type="region of interest" description="Disordered" evidence="1">
    <location>
        <begin position="1"/>
        <end position="147"/>
    </location>
</feature>
<dbReference type="AlphaFoldDB" id="A0A0N0DUC2"/>
<feature type="compositionally biased region" description="Basic and acidic residues" evidence="1">
    <location>
        <begin position="391"/>
        <end position="403"/>
    </location>
</feature>
<feature type="compositionally biased region" description="Polar residues" evidence="1">
    <location>
        <begin position="72"/>
        <end position="93"/>
    </location>
</feature>
<reference evidence="2 3" key="1">
    <citation type="submission" date="2015-07" db="EMBL/GenBank/DDBJ databases">
        <title>High-quality genome of monoxenous trypanosomatid Leptomonas pyrrhocoris.</title>
        <authorList>
            <person name="Flegontov P."/>
            <person name="Butenko A."/>
            <person name="Firsov S."/>
            <person name="Vlcek C."/>
            <person name="Logacheva M.D."/>
            <person name="Field M."/>
            <person name="Filatov D."/>
            <person name="Flegontova O."/>
            <person name="Gerasimov E."/>
            <person name="Jackson A.P."/>
            <person name="Kelly S."/>
            <person name="Opperdoes F."/>
            <person name="O'Reilly A."/>
            <person name="Votypka J."/>
            <person name="Yurchenko V."/>
            <person name="Lukes J."/>
        </authorList>
    </citation>
    <scope>NUCLEOTIDE SEQUENCE [LARGE SCALE GENOMIC DNA]</scope>
    <source>
        <strain evidence="2">H10</strain>
    </source>
</reference>
<accession>A0A0N0DUC2</accession>
<feature type="region of interest" description="Disordered" evidence="1">
    <location>
        <begin position="482"/>
        <end position="541"/>
    </location>
</feature>
<protein>
    <submittedName>
        <fullName evidence="2">Uncharacterized protein</fullName>
    </submittedName>
</protein>
<proteinExistence type="predicted"/>
<dbReference type="GeneID" id="26906133"/>
<sequence>MLRKLHGFFKKADGNSSAADRSSNDHNRSSSRSTSLLLPSPKKKSQSSLHKTPVVTDARPNPLAYNPPGQGAQRTSTGGAINRSANASKSGASPQEQKQQQQQQTQPQQKNNTTEEMKPLPRPAAPRPLLDGQKEKEMRKTGRQPTASLTLCLTAHASANATVQDDKSASNALPYSALKRMGHEYGLAVDESSGAYDWHEGERMNSTAAVPQLPDFSSPSYLPVLSHAKRVIPAPPRDSHSQVERKNSKDDTGAYDFGGLVSGEYDLMGCESHVGKNRVADNHDSVPARQTSRPDPCGTKLAAHTHDTAKKRNECSQEEELMPSVINKRRQQESGLYSMFKTRTHPNRNSSSANKGPSATANDTHHNFSSANYDMSYSYVNRLSNSVSERNAGEAHSLVEDGSKPFQSRVTHHPAADTSAEYFDIGEAVDVRPQRTNPLPHTDSAASPLASSTLRRAYELPLSQWKYVALVSQKVAEKKTQVRLSRVKPERRPSLLAPQDHSTVAAARTNSANSDESDVYAPEEEGEEEEEKSHGGSTDVSVYDDCGVPLLIPNLSDLYNDARSSASSGTDIIVDASENSDDDGKEEEVLHPPPSSHSADMGDRPTPDSPPPTTTTEPVSPHAPNTNDDVNHGGVPADLFHRSQQSYVPSPPSAGAAGLRQRFASQQDHQTRQKIMKYQREQLLLQQQRRQQQQAFQPRPQPHPSPPPPSKRAFAPGEMAPQSGPPNVNKSNSKNSDSRANSVGVVLPKVSVGTTGRPWPQPDIRFGPRLKGGRSPSTNFAALTDCRLENAPVIDLPVWAALAPPTR</sequence>
<feature type="compositionally biased region" description="Low complexity" evidence="1">
    <location>
        <begin position="94"/>
        <end position="112"/>
    </location>
</feature>
<organism evidence="2 3">
    <name type="scientific">Leptomonas pyrrhocoris</name>
    <name type="common">Firebug parasite</name>
    <dbReference type="NCBI Taxonomy" id="157538"/>
    <lineage>
        <taxon>Eukaryota</taxon>
        <taxon>Discoba</taxon>
        <taxon>Euglenozoa</taxon>
        <taxon>Kinetoplastea</taxon>
        <taxon>Metakinetoplastina</taxon>
        <taxon>Trypanosomatida</taxon>
        <taxon>Trypanosomatidae</taxon>
        <taxon>Leishmaniinae</taxon>
        <taxon>Leptomonas</taxon>
    </lineage>
</organism>
<feature type="compositionally biased region" description="Acidic residues" evidence="1">
    <location>
        <begin position="515"/>
        <end position="530"/>
    </location>
</feature>
<gene>
    <name evidence="2" type="ORF">ABB37_05843</name>
</gene>
<feature type="region of interest" description="Disordered" evidence="1">
    <location>
        <begin position="562"/>
        <end position="775"/>
    </location>
</feature>
<dbReference type="Proteomes" id="UP000037923">
    <property type="component" value="Unassembled WGS sequence"/>
</dbReference>
<feature type="compositionally biased region" description="Basic and acidic residues" evidence="1">
    <location>
        <begin position="304"/>
        <end position="315"/>
    </location>
</feature>
<feature type="region of interest" description="Disordered" evidence="1">
    <location>
        <begin position="391"/>
        <end position="410"/>
    </location>
</feature>
<comment type="caution">
    <text evidence="2">The sequence shown here is derived from an EMBL/GenBank/DDBJ whole genome shotgun (WGS) entry which is preliminary data.</text>
</comment>
<feature type="compositionally biased region" description="Low complexity" evidence="1">
    <location>
        <begin position="681"/>
        <end position="698"/>
    </location>
</feature>
<evidence type="ECO:0000313" key="3">
    <source>
        <dbReference type="Proteomes" id="UP000037923"/>
    </source>
</evidence>
<feature type="compositionally biased region" description="Basic and acidic residues" evidence="1">
    <location>
        <begin position="237"/>
        <end position="252"/>
    </location>
</feature>
<dbReference type="OrthoDB" id="266657at2759"/>
<feature type="region of interest" description="Disordered" evidence="1">
    <location>
        <begin position="278"/>
        <end position="367"/>
    </location>
</feature>